<dbReference type="InterPro" id="IPR054696">
    <property type="entry name" value="GTP-eEF1A_C"/>
</dbReference>
<feature type="domain" description="GTP-eEF1A C-terminal" evidence="4">
    <location>
        <begin position="332"/>
        <end position="430"/>
    </location>
</feature>
<dbReference type="Gene3D" id="2.40.30.10">
    <property type="entry name" value="Translation factors"/>
    <property type="match status" value="2"/>
</dbReference>
<dbReference type="InterPro" id="IPR009001">
    <property type="entry name" value="Transl_elong_EF1A/Init_IF2_C"/>
</dbReference>
<reference evidence="5 6" key="1">
    <citation type="submission" date="2016-11" db="EMBL/GenBank/DDBJ databases">
        <title>The macronuclear genome of Stentor coeruleus: a giant cell with tiny introns.</title>
        <authorList>
            <person name="Slabodnick M."/>
            <person name="Ruby J.G."/>
            <person name="Reiff S.B."/>
            <person name="Swart E.C."/>
            <person name="Gosai S."/>
            <person name="Prabakaran S."/>
            <person name="Witkowska E."/>
            <person name="Larue G.E."/>
            <person name="Fisher S."/>
            <person name="Freeman R.M."/>
            <person name="Gunawardena J."/>
            <person name="Chu W."/>
            <person name="Stover N.A."/>
            <person name="Gregory B.D."/>
            <person name="Nowacki M."/>
            <person name="Derisi J."/>
            <person name="Roy S.W."/>
            <person name="Marshall W.F."/>
            <person name="Sood P."/>
        </authorList>
    </citation>
    <scope>NUCLEOTIDE SEQUENCE [LARGE SCALE GENOMIC DNA]</scope>
    <source>
        <strain evidence="5">WM001</strain>
    </source>
</reference>
<protein>
    <recommendedName>
        <fullName evidence="4">GTP-eEF1A C-terminal domain-containing protein</fullName>
    </recommendedName>
</protein>
<organism evidence="5 6">
    <name type="scientific">Stentor coeruleus</name>
    <dbReference type="NCBI Taxonomy" id="5963"/>
    <lineage>
        <taxon>Eukaryota</taxon>
        <taxon>Sar</taxon>
        <taxon>Alveolata</taxon>
        <taxon>Ciliophora</taxon>
        <taxon>Postciliodesmatophora</taxon>
        <taxon>Heterotrichea</taxon>
        <taxon>Heterotrichida</taxon>
        <taxon>Stentoridae</taxon>
        <taxon>Stentor</taxon>
    </lineage>
</organism>
<dbReference type="AlphaFoldDB" id="A0A1R2BPA7"/>
<evidence type="ECO:0000256" key="1">
    <source>
        <dbReference type="ARBA" id="ARBA00022741"/>
    </source>
</evidence>
<dbReference type="OrthoDB" id="441802at2759"/>
<keyword evidence="1" id="KW-0547">Nucleotide-binding</keyword>
<dbReference type="Proteomes" id="UP000187209">
    <property type="component" value="Unassembled WGS sequence"/>
</dbReference>
<dbReference type="Pfam" id="PF22594">
    <property type="entry name" value="GTP-eEF1A_C"/>
    <property type="match status" value="1"/>
</dbReference>
<dbReference type="InterPro" id="IPR050100">
    <property type="entry name" value="TRAFAC_GTPase_members"/>
</dbReference>
<evidence type="ECO:0000256" key="3">
    <source>
        <dbReference type="SAM" id="MobiDB-lite"/>
    </source>
</evidence>
<evidence type="ECO:0000259" key="4">
    <source>
        <dbReference type="Pfam" id="PF22594"/>
    </source>
</evidence>
<feature type="compositionally biased region" description="Basic residues" evidence="3">
    <location>
        <begin position="39"/>
        <end position="51"/>
    </location>
</feature>
<dbReference type="InterPro" id="IPR009000">
    <property type="entry name" value="Transl_B-barrel_sf"/>
</dbReference>
<dbReference type="CDD" id="cd00882">
    <property type="entry name" value="Ras_like_GTPase"/>
    <property type="match status" value="1"/>
</dbReference>
<gene>
    <name evidence="5" type="ORF">SteCoe_21509</name>
</gene>
<keyword evidence="2" id="KW-0342">GTP-binding</keyword>
<dbReference type="PANTHER" id="PTHR23115">
    <property type="entry name" value="TRANSLATION FACTOR"/>
    <property type="match status" value="1"/>
</dbReference>
<evidence type="ECO:0000313" key="6">
    <source>
        <dbReference type="Proteomes" id="UP000187209"/>
    </source>
</evidence>
<dbReference type="SUPFAM" id="SSF50447">
    <property type="entry name" value="Translation proteins"/>
    <property type="match status" value="1"/>
</dbReference>
<dbReference type="Gene3D" id="3.40.50.300">
    <property type="entry name" value="P-loop containing nucleotide triphosphate hydrolases"/>
    <property type="match status" value="1"/>
</dbReference>
<dbReference type="EMBL" id="MPUH01000512">
    <property type="protein sequence ID" value="OMJ78632.1"/>
    <property type="molecule type" value="Genomic_DNA"/>
</dbReference>
<accession>A0A1R2BPA7</accession>
<dbReference type="GO" id="GO:0005525">
    <property type="term" value="F:GTP binding"/>
    <property type="evidence" value="ECO:0007669"/>
    <property type="project" value="UniProtKB-KW"/>
</dbReference>
<feature type="region of interest" description="Disordered" evidence="3">
    <location>
        <begin position="28"/>
        <end position="57"/>
    </location>
</feature>
<keyword evidence="6" id="KW-1185">Reference proteome</keyword>
<evidence type="ECO:0000256" key="2">
    <source>
        <dbReference type="ARBA" id="ARBA00023134"/>
    </source>
</evidence>
<evidence type="ECO:0000313" key="5">
    <source>
        <dbReference type="EMBL" id="OMJ78632.1"/>
    </source>
</evidence>
<name>A0A1R2BPA7_9CILI</name>
<proteinExistence type="predicted"/>
<sequence>MESESKPTMWNVDAVDFVPSGTIDFAAKAPEKAEDKKKPFNKNQKHKKKNFKKEEKKTQHAKDCVSISIVGADGSGKTTISNVLSGNPPCTQLANCRILCKDSKFRRYVFFDTAGSLYEQVLPISITDYSILSVSVVGIREQYLKEVAVLLKNYVLGRLIIAITHVEQINWDHDAYNAAVIEIRKVLDKYGVIDTLCVPVGASVNISQRVTKDIAPWYNGKTLSQVLDTLETPHKKLEKGVKMPILPLSADQAQGYLGKVLSGTLTINSKISLLPSKDRVEILKITDINGGDIEKATTSDIIKLTFKNHINGPSSGLLVCEMQELSVVSRVFRAEVNVFNLDQNVINPGFSCQIYFHSAVEDCTITDIISVTDWETKAKNKMETIRSDQRAMVVIHINNSICAENASKGWDILSKFSLVLNNRVVGVGKVVELHNRVEEVASEMGF</sequence>
<dbReference type="InterPro" id="IPR027417">
    <property type="entry name" value="P-loop_NTPase"/>
</dbReference>
<comment type="caution">
    <text evidence="5">The sequence shown here is derived from an EMBL/GenBank/DDBJ whole genome shotgun (WGS) entry which is preliminary data.</text>
</comment>
<dbReference type="SUPFAM" id="SSF50465">
    <property type="entry name" value="EF-Tu/eEF-1alpha/eIF2-gamma C-terminal domain"/>
    <property type="match status" value="1"/>
</dbReference>
<dbReference type="SUPFAM" id="SSF52540">
    <property type="entry name" value="P-loop containing nucleoside triphosphate hydrolases"/>
    <property type="match status" value="1"/>
</dbReference>
<feature type="compositionally biased region" description="Basic and acidic residues" evidence="3">
    <location>
        <begin position="29"/>
        <end position="38"/>
    </location>
</feature>